<comment type="catalytic activity">
    <reaction evidence="8">
        <text>Couples ATP hydrolysis with the unwinding of duplex DNA by translocating in the 3'-5' direction.</text>
        <dbReference type="EC" id="5.6.2.4"/>
    </reaction>
</comment>
<name>A0A4Q2D044_9AGAR</name>
<dbReference type="GO" id="GO:0016787">
    <property type="term" value="F:hydrolase activity"/>
    <property type="evidence" value="ECO:0007669"/>
    <property type="project" value="UniProtKB-KW"/>
</dbReference>
<evidence type="ECO:0000256" key="1">
    <source>
        <dbReference type="ARBA" id="ARBA00005446"/>
    </source>
</evidence>
<evidence type="ECO:0000313" key="13">
    <source>
        <dbReference type="Proteomes" id="UP000290288"/>
    </source>
</evidence>
<sequence>MPSNATISSATHSHAYDKSYENLQQARCAAKDRGYDSVEDRVVIEGQFSERSGQKLYQWQRDVTEALLLGLNCVVIAGTGSGKTTPFMTVALKDEKTKIIVISPLKVLQEDHAVRFKKMGISAVPVNGDTWNAKLESKLRAGRYQVMLTSPEMCLQHPAFWTFLSDAVIAGEVAMIVVDEAHCISQWGSDFRKEYSNLDRLRAFFPTHVPFLVTLATLNPATLRNIQAQLNFNLNDAFFLNLGNDCPNIAMSIQNITSPTNYSAIIPLLSKIPDATAPKHLHKTIVFVNTVTTSQQCQRFLKTYLPQELHSFVDVLHAQRTRRSKQRVMKNFCDSKILALVATEAAGMRAGQAGHTPTLSACAILLVEPSVYQPMKKAKAEDDGTDEEGGGELVLEWRKKVEAALQAWIETTGCHRDVVDDHFANPSGRQDGKRRMCHGGTTCTKDHLHAAQQALIDWQFTIKERDYTPSSFTAAAILPDRILKALASKTHIASLDNLEKAAKCQWFIGCHHFMEALGVVQQVDAKTWYKKEEAKQQKTELKAQQKLSNQLRKELEKQKQQDAAEEAAHAEQERKRKALLQ</sequence>
<dbReference type="OrthoDB" id="2499463at2759"/>
<reference evidence="12 13" key="1">
    <citation type="submission" date="2019-01" db="EMBL/GenBank/DDBJ databases">
        <title>Draft genome sequence of Psathyrella aberdarensis IHI B618.</title>
        <authorList>
            <person name="Buettner E."/>
            <person name="Kellner H."/>
        </authorList>
    </citation>
    <scope>NUCLEOTIDE SEQUENCE [LARGE SCALE GENOMIC DNA]</scope>
    <source>
        <strain evidence="12 13">IHI B618</strain>
    </source>
</reference>
<feature type="domain" description="Helicase ATP-binding" evidence="11">
    <location>
        <begin position="64"/>
        <end position="236"/>
    </location>
</feature>
<evidence type="ECO:0000259" key="11">
    <source>
        <dbReference type="PROSITE" id="PS51192"/>
    </source>
</evidence>
<evidence type="ECO:0000256" key="3">
    <source>
        <dbReference type="ARBA" id="ARBA00022801"/>
    </source>
</evidence>
<dbReference type="InterPro" id="IPR011545">
    <property type="entry name" value="DEAD/DEAH_box_helicase_dom"/>
</dbReference>
<dbReference type="EMBL" id="SDEE01001378">
    <property type="protein sequence ID" value="RXW12159.1"/>
    <property type="molecule type" value="Genomic_DNA"/>
</dbReference>
<dbReference type="PANTHER" id="PTHR13710:SF153">
    <property type="entry name" value="RECQ-LIKE DNA HELICASE BLM"/>
    <property type="match status" value="1"/>
</dbReference>
<dbReference type="InterPro" id="IPR002464">
    <property type="entry name" value="DNA/RNA_helicase_DEAH_CS"/>
</dbReference>
<dbReference type="GO" id="GO:0000724">
    <property type="term" value="P:double-strand break repair via homologous recombination"/>
    <property type="evidence" value="ECO:0007669"/>
    <property type="project" value="TreeGrafter"/>
</dbReference>
<keyword evidence="13" id="KW-1185">Reference proteome</keyword>
<dbReference type="SMART" id="SM00487">
    <property type="entry name" value="DEXDc"/>
    <property type="match status" value="1"/>
</dbReference>
<dbReference type="STRING" id="2316362.A0A4Q2D044"/>
<feature type="region of interest" description="Disordered" evidence="10">
    <location>
        <begin position="549"/>
        <end position="581"/>
    </location>
</feature>
<evidence type="ECO:0000256" key="8">
    <source>
        <dbReference type="ARBA" id="ARBA00034617"/>
    </source>
</evidence>
<keyword evidence="4" id="KW-0067">ATP-binding</keyword>
<comment type="caution">
    <text evidence="12">The sequence shown here is derived from an EMBL/GenBank/DDBJ whole genome shotgun (WGS) entry which is preliminary data.</text>
</comment>
<evidence type="ECO:0000256" key="5">
    <source>
        <dbReference type="ARBA" id="ARBA00023125"/>
    </source>
</evidence>
<keyword evidence="5" id="KW-0238">DNA-binding</keyword>
<accession>A0A4Q2D044</accession>
<keyword evidence="7" id="KW-0539">Nucleus</keyword>
<dbReference type="InterPro" id="IPR027417">
    <property type="entry name" value="P-loop_NTPase"/>
</dbReference>
<dbReference type="Pfam" id="PF00270">
    <property type="entry name" value="DEAD"/>
    <property type="match status" value="1"/>
</dbReference>
<dbReference type="SUPFAM" id="SSF52540">
    <property type="entry name" value="P-loop containing nucleoside triphosphate hydrolases"/>
    <property type="match status" value="2"/>
</dbReference>
<dbReference type="GO" id="GO:0005737">
    <property type="term" value="C:cytoplasm"/>
    <property type="evidence" value="ECO:0007669"/>
    <property type="project" value="TreeGrafter"/>
</dbReference>
<keyword evidence="2" id="KW-0547">Nucleotide-binding</keyword>
<dbReference type="InterPro" id="IPR001650">
    <property type="entry name" value="Helicase_C-like"/>
</dbReference>
<dbReference type="GO" id="GO:0043138">
    <property type="term" value="F:3'-5' DNA helicase activity"/>
    <property type="evidence" value="ECO:0007669"/>
    <property type="project" value="UniProtKB-EC"/>
</dbReference>
<dbReference type="GO" id="GO:0003677">
    <property type="term" value="F:DNA binding"/>
    <property type="evidence" value="ECO:0007669"/>
    <property type="project" value="UniProtKB-KW"/>
</dbReference>
<evidence type="ECO:0000256" key="6">
    <source>
        <dbReference type="ARBA" id="ARBA00023235"/>
    </source>
</evidence>
<evidence type="ECO:0000313" key="12">
    <source>
        <dbReference type="EMBL" id="RXW12159.1"/>
    </source>
</evidence>
<dbReference type="EC" id="5.6.2.4" evidence="9"/>
<gene>
    <name evidence="12" type="ORF">EST38_g13694</name>
</gene>
<feature type="compositionally biased region" description="Basic and acidic residues" evidence="10">
    <location>
        <begin position="551"/>
        <end position="574"/>
    </location>
</feature>
<comment type="similarity">
    <text evidence="1">Belongs to the helicase family. RecQ subfamily.</text>
</comment>
<dbReference type="GO" id="GO:0009378">
    <property type="term" value="F:four-way junction helicase activity"/>
    <property type="evidence" value="ECO:0007669"/>
    <property type="project" value="TreeGrafter"/>
</dbReference>
<dbReference type="GO" id="GO:0005694">
    <property type="term" value="C:chromosome"/>
    <property type="evidence" value="ECO:0007669"/>
    <property type="project" value="TreeGrafter"/>
</dbReference>
<evidence type="ECO:0000256" key="4">
    <source>
        <dbReference type="ARBA" id="ARBA00022840"/>
    </source>
</evidence>
<evidence type="ECO:0000256" key="2">
    <source>
        <dbReference type="ARBA" id="ARBA00022741"/>
    </source>
</evidence>
<dbReference type="Pfam" id="PF00271">
    <property type="entry name" value="Helicase_C"/>
    <property type="match status" value="1"/>
</dbReference>
<dbReference type="InterPro" id="IPR014001">
    <property type="entry name" value="Helicase_ATP-bd"/>
</dbReference>
<keyword evidence="6" id="KW-0413">Isomerase</keyword>
<proteinExistence type="inferred from homology"/>
<evidence type="ECO:0000256" key="9">
    <source>
        <dbReference type="ARBA" id="ARBA00034808"/>
    </source>
</evidence>
<protein>
    <recommendedName>
        <fullName evidence="9">DNA 3'-5' helicase</fullName>
        <ecNumber evidence="9">5.6.2.4</ecNumber>
    </recommendedName>
</protein>
<dbReference type="AlphaFoldDB" id="A0A4Q2D044"/>
<dbReference type="Gene3D" id="3.40.50.300">
    <property type="entry name" value="P-loop containing nucleotide triphosphate hydrolases"/>
    <property type="match status" value="2"/>
</dbReference>
<dbReference type="PROSITE" id="PS00690">
    <property type="entry name" value="DEAH_ATP_HELICASE"/>
    <property type="match status" value="1"/>
</dbReference>
<dbReference type="GO" id="GO:0005524">
    <property type="term" value="F:ATP binding"/>
    <property type="evidence" value="ECO:0007669"/>
    <property type="project" value="UniProtKB-KW"/>
</dbReference>
<keyword evidence="3" id="KW-0378">Hydrolase</keyword>
<dbReference type="PANTHER" id="PTHR13710">
    <property type="entry name" value="DNA HELICASE RECQ FAMILY MEMBER"/>
    <property type="match status" value="1"/>
</dbReference>
<evidence type="ECO:0000256" key="10">
    <source>
        <dbReference type="SAM" id="MobiDB-lite"/>
    </source>
</evidence>
<dbReference type="GO" id="GO:0005634">
    <property type="term" value="C:nucleus"/>
    <property type="evidence" value="ECO:0007669"/>
    <property type="project" value="TreeGrafter"/>
</dbReference>
<dbReference type="PROSITE" id="PS51192">
    <property type="entry name" value="HELICASE_ATP_BIND_1"/>
    <property type="match status" value="1"/>
</dbReference>
<evidence type="ECO:0000256" key="7">
    <source>
        <dbReference type="ARBA" id="ARBA00023242"/>
    </source>
</evidence>
<organism evidence="12 13">
    <name type="scientific">Candolleomyces aberdarensis</name>
    <dbReference type="NCBI Taxonomy" id="2316362"/>
    <lineage>
        <taxon>Eukaryota</taxon>
        <taxon>Fungi</taxon>
        <taxon>Dikarya</taxon>
        <taxon>Basidiomycota</taxon>
        <taxon>Agaricomycotina</taxon>
        <taxon>Agaricomycetes</taxon>
        <taxon>Agaricomycetidae</taxon>
        <taxon>Agaricales</taxon>
        <taxon>Agaricineae</taxon>
        <taxon>Psathyrellaceae</taxon>
        <taxon>Candolleomyces</taxon>
    </lineage>
</organism>
<dbReference type="Proteomes" id="UP000290288">
    <property type="component" value="Unassembled WGS sequence"/>
</dbReference>